<dbReference type="Proteomes" id="UP000053447">
    <property type="component" value="Unassembled WGS sequence"/>
</dbReference>
<dbReference type="CDD" id="cd21146">
    <property type="entry name" value="Nip7_N_euk"/>
    <property type="match status" value="1"/>
</dbReference>
<evidence type="ECO:0000256" key="6">
    <source>
        <dbReference type="ARBA" id="ARBA00054591"/>
    </source>
</evidence>
<evidence type="ECO:0000313" key="9">
    <source>
        <dbReference type="EMBL" id="KTW27912.1"/>
    </source>
</evidence>
<dbReference type="Gene3D" id="3.10.450.220">
    <property type="match status" value="1"/>
</dbReference>
<dbReference type="GO" id="GO:0003723">
    <property type="term" value="F:RNA binding"/>
    <property type="evidence" value="ECO:0007669"/>
    <property type="project" value="UniProtKB-KW"/>
</dbReference>
<comment type="subunit">
    <text evidence="7">Interacts with pre-ribosome complex.</text>
</comment>
<evidence type="ECO:0000256" key="7">
    <source>
        <dbReference type="PIRNR" id="PIRNR017190"/>
    </source>
</evidence>
<dbReference type="STRING" id="1408657.A0A0W4ZHR1"/>
<feature type="domain" description="PUA" evidence="8">
    <location>
        <begin position="95"/>
        <end position="174"/>
    </location>
</feature>
<evidence type="ECO:0000313" key="10">
    <source>
        <dbReference type="Proteomes" id="UP000053447"/>
    </source>
</evidence>
<evidence type="ECO:0000256" key="2">
    <source>
        <dbReference type="ARBA" id="ARBA00009895"/>
    </source>
</evidence>
<evidence type="ECO:0000256" key="1">
    <source>
        <dbReference type="ARBA" id="ARBA00004604"/>
    </source>
</evidence>
<dbReference type="GO" id="GO:1902626">
    <property type="term" value="P:assembly of large subunit precursor of preribosome"/>
    <property type="evidence" value="ECO:0007669"/>
    <property type="project" value="EnsemblFungi"/>
</dbReference>
<keyword evidence="4 7" id="KW-0694">RNA-binding</keyword>
<dbReference type="FunFam" id="3.10.450.220:FF:000001">
    <property type="entry name" value="60S ribosome subunit biogenesis protein NIP7 homolog"/>
    <property type="match status" value="1"/>
</dbReference>
<dbReference type="InterPro" id="IPR002478">
    <property type="entry name" value="PUA"/>
</dbReference>
<reference evidence="10" key="1">
    <citation type="journal article" date="2016" name="Nat. Commun.">
        <title>Genome analysis of three Pneumocystis species reveals adaptation mechanisms to life exclusively in mammalian hosts.</title>
        <authorList>
            <person name="Ma L."/>
            <person name="Chen Z."/>
            <person name="Huang D.W."/>
            <person name="Kutty G."/>
            <person name="Ishihara M."/>
            <person name="Wang H."/>
            <person name="Abouelleil A."/>
            <person name="Bishop L."/>
            <person name="Davey E."/>
            <person name="Deng R."/>
            <person name="Deng X."/>
            <person name="Fan L."/>
            <person name="Fantoni G."/>
            <person name="Fitzgerald M."/>
            <person name="Gogineni E."/>
            <person name="Goldberg J.M."/>
            <person name="Handley G."/>
            <person name="Hu X."/>
            <person name="Huber C."/>
            <person name="Jiao X."/>
            <person name="Jones K."/>
            <person name="Levin J.Z."/>
            <person name="Liu Y."/>
            <person name="Macdonald P."/>
            <person name="Melnikov A."/>
            <person name="Raley C."/>
            <person name="Sassi M."/>
            <person name="Sherman B.T."/>
            <person name="Song X."/>
            <person name="Sykes S."/>
            <person name="Tran B."/>
            <person name="Walsh L."/>
            <person name="Xia Y."/>
            <person name="Yang J."/>
            <person name="Young S."/>
            <person name="Zeng Q."/>
            <person name="Zheng X."/>
            <person name="Stephens R."/>
            <person name="Nusbaum C."/>
            <person name="Birren B.W."/>
            <person name="Azadi P."/>
            <person name="Lempicki R.A."/>
            <person name="Cuomo C.A."/>
            <person name="Kovacs J.A."/>
        </authorList>
    </citation>
    <scope>NUCLEOTIDE SEQUENCE [LARGE SCALE GENOMIC DNA]</scope>
    <source>
        <strain evidence="10">RU7</strain>
    </source>
</reference>
<dbReference type="AlphaFoldDB" id="A0A0W4ZHR1"/>
<dbReference type="InterPro" id="IPR055359">
    <property type="entry name" value="Nip7_N_euk"/>
</dbReference>
<proteinExistence type="inferred from homology"/>
<dbReference type="VEuPathDB" id="FungiDB:T551_02879"/>
<dbReference type="OrthoDB" id="27490at2759"/>
<dbReference type="Gene3D" id="2.30.130.10">
    <property type="entry name" value="PUA domain"/>
    <property type="match status" value="1"/>
</dbReference>
<protein>
    <recommendedName>
        <fullName evidence="7">60S ribosome subunit biogenesis protein NIP7</fullName>
    </recommendedName>
</protein>
<evidence type="ECO:0000256" key="5">
    <source>
        <dbReference type="ARBA" id="ARBA00023242"/>
    </source>
</evidence>
<gene>
    <name evidence="9" type="ORF">T551_02879</name>
</gene>
<dbReference type="Pfam" id="PF17833">
    <property type="entry name" value="pre-PUA_NIP7"/>
    <property type="match status" value="1"/>
</dbReference>
<name>A0A0W4ZHR1_PNEJ7</name>
<comment type="function">
    <text evidence="6 7">Required for proper 27S pre-rRNA processing and 60S ribosome subunit assembly.</text>
</comment>
<dbReference type="InterPro" id="IPR040598">
    <property type="entry name" value="NIP7_N"/>
</dbReference>
<keyword evidence="3 7" id="KW-0690">Ribosome biogenesis</keyword>
<dbReference type="eggNOG" id="KOG3492">
    <property type="taxonomic scope" value="Eukaryota"/>
</dbReference>
<accession>A0A0W4ZHR1</accession>
<evidence type="ECO:0000256" key="3">
    <source>
        <dbReference type="ARBA" id="ARBA00022517"/>
    </source>
</evidence>
<comment type="similarity">
    <text evidence="2 7">Belongs to the NIP7 family.</text>
</comment>
<dbReference type="CDD" id="cd21151">
    <property type="entry name" value="PUA_Nip7-like"/>
    <property type="match status" value="1"/>
</dbReference>
<dbReference type="RefSeq" id="XP_018228683.1">
    <property type="nucleotide sequence ID" value="XM_018375142.1"/>
</dbReference>
<keyword evidence="10" id="KW-1185">Reference proteome</keyword>
<dbReference type="GeneID" id="28941397"/>
<dbReference type="InterPro" id="IPR036974">
    <property type="entry name" value="PUA_sf"/>
</dbReference>
<comment type="subcellular location">
    <subcellularLocation>
        <location evidence="1">Nucleus</location>
        <location evidence="1">Nucleolus</location>
    </subcellularLocation>
</comment>
<evidence type="ECO:0000259" key="8">
    <source>
        <dbReference type="SMART" id="SM00359"/>
    </source>
</evidence>
<dbReference type="PROSITE" id="PS50890">
    <property type="entry name" value="PUA"/>
    <property type="match status" value="1"/>
</dbReference>
<dbReference type="SUPFAM" id="SSF88802">
    <property type="entry name" value="Pre-PUA domain"/>
    <property type="match status" value="1"/>
</dbReference>
<dbReference type="Pfam" id="PF03657">
    <property type="entry name" value="UPF0113"/>
    <property type="match status" value="1"/>
</dbReference>
<dbReference type="InterPro" id="IPR015947">
    <property type="entry name" value="PUA-like_sf"/>
</dbReference>
<dbReference type="SMART" id="SM00359">
    <property type="entry name" value="PUA"/>
    <property type="match status" value="1"/>
</dbReference>
<dbReference type="GO" id="GO:0000463">
    <property type="term" value="P:maturation of LSU-rRNA from tricistronic rRNA transcript (SSU-rRNA, 5.8S rRNA, LSU-rRNA)"/>
    <property type="evidence" value="ECO:0007669"/>
    <property type="project" value="EnsemblFungi"/>
</dbReference>
<dbReference type="GO" id="GO:0030687">
    <property type="term" value="C:preribosome, large subunit precursor"/>
    <property type="evidence" value="ECO:0007669"/>
    <property type="project" value="EnsemblFungi"/>
</dbReference>
<dbReference type="GO" id="GO:0005730">
    <property type="term" value="C:nucleolus"/>
    <property type="evidence" value="ECO:0007669"/>
    <property type="project" value="UniProtKB-SubCell"/>
</dbReference>
<dbReference type="PANTHER" id="PTHR23415">
    <property type="entry name" value="CYCLIN-DEPENDENT KINASES REGULATORY SUBUNIT/60S RIBOSOME SUBUNIT BIOGENESIS PROTEIN NIP7"/>
    <property type="match status" value="1"/>
</dbReference>
<dbReference type="InterPro" id="IPR005155">
    <property type="entry name" value="UPF0113_PUA"/>
</dbReference>
<organism evidence="9 10">
    <name type="scientific">Pneumocystis jirovecii (strain RU7)</name>
    <name type="common">Human pneumocystis pneumonia agent</name>
    <dbReference type="NCBI Taxonomy" id="1408657"/>
    <lineage>
        <taxon>Eukaryota</taxon>
        <taxon>Fungi</taxon>
        <taxon>Dikarya</taxon>
        <taxon>Ascomycota</taxon>
        <taxon>Taphrinomycotina</taxon>
        <taxon>Pneumocystomycetes</taxon>
        <taxon>Pneumocystaceae</taxon>
        <taxon>Pneumocystis</taxon>
    </lineage>
</organism>
<evidence type="ECO:0000256" key="4">
    <source>
        <dbReference type="ARBA" id="ARBA00022884"/>
    </source>
</evidence>
<keyword evidence="5 7" id="KW-0539">Nucleus</keyword>
<dbReference type="GO" id="GO:0005737">
    <property type="term" value="C:cytoplasm"/>
    <property type="evidence" value="ECO:0007669"/>
    <property type="project" value="EnsemblFungi"/>
</dbReference>
<sequence length="180" mass="20908">MRPLTESETTILFEKLAKYIGKNTLYLIDRDDEPYCFMLHKNRCYYISEKRLRLVTTIPRKKLVSFGTCFGKFTKTNKFRLHVTALDYIAQYAMYKIWIQKKGEMSYLYGNNVIRAHVGKMSQGIPEHHGVVICSMNDTPLGFAVTAKIVVDSKDSQPTDIIAFHQTDIGEYLRNEDDMF</sequence>
<dbReference type="FunFam" id="2.30.130.10:FF:000002">
    <property type="entry name" value="60S ribosome subunit biogenesis protein NIP7 homolog"/>
    <property type="match status" value="1"/>
</dbReference>
<dbReference type="EMBL" id="LFWA01000013">
    <property type="protein sequence ID" value="KTW27912.1"/>
    <property type="molecule type" value="Genomic_DNA"/>
</dbReference>
<comment type="caution">
    <text evidence="9">The sequence shown here is derived from an EMBL/GenBank/DDBJ whole genome shotgun (WGS) entry which is preliminary data.</text>
</comment>
<dbReference type="PIRSF" id="PIRSF017190">
    <property type="entry name" value="Rbsml_synth_fac_NIP7"/>
    <property type="match status" value="1"/>
</dbReference>
<dbReference type="SUPFAM" id="SSF88697">
    <property type="entry name" value="PUA domain-like"/>
    <property type="match status" value="1"/>
</dbReference>
<dbReference type="InterPro" id="IPR016686">
    <property type="entry name" value="Ribosomal_synth_fac_NIP7"/>
</dbReference>